<dbReference type="SUPFAM" id="SSF51735">
    <property type="entry name" value="NAD(P)-binding Rossmann-fold domains"/>
    <property type="match status" value="1"/>
</dbReference>
<evidence type="ECO:0000256" key="1">
    <source>
        <dbReference type="ARBA" id="ARBA00005125"/>
    </source>
</evidence>
<dbReference type="Proteomes" id="UP000681594">
    <property type="component" value="Unassembled WGS sequence"/>
</dbReference>
<dbReference type="InterPro" id="IPR036291">
    <property type="entry name" value="NAD(P)-bd_dom_sf"/>
</dbReference>
<feature type="domain" description="NAD-dependent epimerase/dehydratase" evidence="3">
    <location>
        <begin position="1"/>
        <end position="262"/>
    </location>
</feature>
<sequence>MLITGGAGFIGSNLADRLAAEGHDILIYDALSRPGVETNLEWLRRRHPRKVSATIADVRDAAALGQAARDASAVFHLAAQVAVTTSLVDPRADFEINLAASFGLLDALRQRGGRVPLIFASTNKVYGDLADVGLVLDGDSYVPADPELRARGIGEDRSLDFHTPYGCSKGAADQYVLDFGRSFGVPTAVLRMSCIYGQRQMGTEDQGWVAHFVLRALRGEPISIYGDGCQVRDVMDVGDAVEAYVAALRHIDAVSGRAFNLGGGPANAISLRQLIGHIGDITNRKVETRYSDWRAGDQRYYVSDTTAVTRELGLRPARPWREGVAALAQWLRQERVALEPASA</sequence>
<evidence type="ECO:0000313" key="4">
    <source>
        <dbReference type="EMBL" id="MBP0444184.1"/>
    </source>
</evidence>
<proteinExistence type="inferred from homology"/>
<name>A0ABS4AB11_9PROT</name>
<evidence type="ECO:0000256" key="2">
    <source>
        <dbReference type="ARBA" id="ARBA00007637"/>
    </source>
</evidence>
<dbReference type="Gene3D" id="3.40.50.720">
    <property type="entry name" value="NAD(P)-binding Rossmann-like Domain"/>
    <property type="match status" value="1"/>
</dbReference>
<dbReference type="InterPro" id="IPR001509">
    <property type="entry name" value="Epimerase_deHydtase"/>
</dbReference>
<protein>
    <submittedName>
        <fullName evidence="4">NAD-dependent epimerase/dehydratase family protein</fullName>
    </submittedName>
</protein>
<dbReference type="Pfam" id="PF01370">
    <property type="entry name" value="Epimerase"/>
    <property type="match status" value="1"/>
</dbReference>
<reference evidence="4 5" key="1">
    <citation type="submission" date="2021-03" db="EMBL/GenBank/DDBJ databases">
        <authorList>
            <person name="So Y."/>
        </authorList>
    </citation>
    <scope>NUCLEOTIDE SEQUENCE [LARGE SCALE GENOMIC DNA]</scope>
    <source>
        <strain evidence="4 5">SSH11</strain>
    </source>
</reference>
<dbReference type="EMBL" id="JAGIZB010000004">
    <property type="protein sequence ID" value="MBP0444184.1"/>
    <property type="molecule type" value="Genomic_DNA"/>
</dbReference>
<comment type="caution">
    <text evidence="4">The sequence shown here is derived from an EMBL/GenBank/DDBJ whole genome shotgun (WGS) entry which is preliminary data.</text>
</comment>
<comment type="pathway">
    <text evidence="1">Bacterial outer membrane biogenesis; LPS O-antigen biosynthesis.</text>
</comment>
<accession>A0ABS4AB11</accession>
<keyword evidence="5" id="KW-1185">Reference proteome</keyword>
<evidence type="ECO:0000259" key="3">
    <source>
        <dbReference type="Pfam" id="PF01370"/>
    </source>
</evidence>
<organism evidence="4 5">
    <name type="scientific">Pararoseomonas baculiformis</name>
    <dbReference type="NCBI Taxonomy" id="2820812"/>
    <lineage>
        <taxon>Bacteria</taxon>
        <taxon>Pseudomonadati</taxon>
        <taxon>Pseudomonadota</taxon>
        <taxon>Alphaproteobacteria</taxon>
        <taxon>Acetobacterales</taxon>
        <taxon>Acetobacteraceae</taxon>
        <taxon>Pararoseomonas</taxon>
    </lineage>
</organism>
<evidence type="ECO:0000313" key="5">
    <source>
        <dbReference type="Proteomes" id="UP000681594"/>
    </source>
</evidence>
<comment type="similarity">
    <text evidence="2">Belongs to the NAD(P)-dependent epimerase/dehydratase family.</text>
</comment>
<gene>
    <name evidence="4" type="ORF">J8J14_05280</name>
</gene>
<dbReference type="PANTHER" id="PTHR43000">
    <property type="entry name" value="DTDP-D-GLUCOSE 4,6-DEHYDRATASE-RELATED"/>
    <property type="match status" value="1"/>
</dbReference>